<protein>
    <submittedName>
        <fullName evidence="2">TPR repeat protein</fullName>
    </submittedName>
</protein>
<organism evidence="2 3">
    <name type="scientific">Sulfurospirillum halorespirans DSM 13726</name>
    <dbReference type="NCBI Taxonomy" id="1193502"/>
    <lineage>
        <taxon>Bacteria</taxon>
        <taxon>Pseudomonadati</taxon>
        <taxon>Campylobacterota</taxon>
        <taxon>Epsilonproteobacteria</taxon>
        <taxon>Campylobacterales</taxon>
        <taxon>Sulfurospirillaceae</taxon>
        <taxon>Sulfurospirillum</taxon>
    </lineage>
</organism>
<dbReference type="InterPro" id="IPR019734">
    <property type="entry name" value="TPR_rpt"/>
</dbReference>
<dbReference type="AlphaFoldDB" id="A0A1D7TI55"/>
<dbReference type="EMBL" id="CP017111">
    <property type="protein sequence ID" value="AOO64677.1"/>
    <property type="molecule type" value="Genomic_DNA"/>
</dbReference>
<dbReference type="Gene3D" id="1.25.40.10">
    <property type="entry name" value="Tetratricopeptide repeat domain"/>
    <property type="match status" value="1"/>
</dbReference>
<feature type="repeat" description="TPR" evidence="1">
    <location>
        <begin position="149"/>
        <end position="182"/>
    </location>
</feature>
<keyword evidence="3" id="KW-1185">Reference proteome</keyword>
<gene>
    <name evidence="2" type="ORF">SHALO_0896</name>
</gene>
<keyword evidence="1" id="KW-0802">TPR repeat</keyword>
<evidence type="ECO:0000256" key="1">
    <source>
        <dbReference type="PROSITE-ProRule" id="PRU00339"/>
    </source>
</evidence>
<dbReference type="SUPFAM" id="SSF48452">
    <property type="entry name" value="TPR-like"/>
    <property type="match status" value="1"/>
</dbReference>
<proteinExistence type="predicted"/>
<evidence type="ECO:0000313" key="3">
    <source>
        <dbReference type="Proteomes" id="UP000094609"/>
    </source>
</evidence>
<dbReference type="Proteomes" id="UP000094609">
    <property type="component" value="Chromosome"/>
</dbReference>
<evidence type="ECO:0000313" key="2">
    <source>
        <dbReference type="EMBL" id="AOO64677.1"/>
    </source>
</evidence>
<accession>A0A1D7TI55</accession>
<dbReference type="STRING" id="1193502.SHALO_0896"/>
<name>A0A1D7TI55_9BACT</name>
<dbReference type="KEGG" id="shal:SHALO_0896"/>
<reference evidence="3" key="1">
    <citation type="submission" date="2016-08" db="EMBL/GenBank/DDBJ databases">
        <title>Complete genome sequence of the organohalide-respiring Epsilonproteobacterium Sulfurospirillum halorespirans.</title>
        <authorList>
            <person name="Goris T."/>
            <person name="Zimmermann J."/>
            <person name="Schenz B."/>
            <person name="Lemos M."/>
            <person name="Hackermueller J."/>
            <person name="Diekert G."/>
        </authorList>
    </citation>
    <scope>NUCLEOTIDE SEQUENCE [LARGE SCALE GENOMIC DNA]</scope>
    <source>
        <strain>DSM 13726</strain>
        <strain evidence="3">PCE-M2</strain>
    </source>
</reference>
<sequence>MIQIIFPRLPSVALCISAFNGRCDVFMKLNLSRFNLKDSIFPQPYFHVTRTWFFIYIIIERKNLDLWFDVFTCKGLHMMTVSEILDIDIESLNPDALALLRTTIVENQSLFRLECEVFYQWGKIEQKLNMPHSAEVRFKNALFLNQEHTKSMRELGLLYAQSERLHDALRLFAMLVTIDPTDYEAWRDGGTILLSMHEPYKAMEWMKMAKKANTMVF</sequence>
<dbReference type="InterPro" id="IPR011990">
    <property type="entry name" value="TPR-like_helical_dom_sf"/>
</dbReference>
<dbReference type="PROSITE" id="PS50005">
    <property type="entry name" value="TPR"/>
    <property type="match status" value="1"/>
</dbReference>